<evidence type="ECO:0000259" key="3">
    <source>
        <dbReference type="SMART" id="SM00560"/>
    </source>
</evidence>
<evidence type="ECO:0000256" key="2">
    <source>
        <dbReference type="ARBA" id="ARBA00023157"/>
    </source>
</evidence>
<organism evidence="4 5">
    <name type="scientific">Polynucleobacter brandtiae</name>
    <dbReference type="NCBI Taxonomy" id="1938816"/>
    <lineage>
        <taxon>Bacteria</taxon>
        <taxon>Pseudomonadati</taxon>
        <taxon>Pseudomonadota</taxon>
        <taxon>Betaproteobacteria</taxon>
        <taxon>Burkholderiales</taxon>
        <taxon>Burkholderiaceae</taxon>
        <taxon>Polynucleobacter</taxon>
    </lineage>
</organism>
<dbReference type="SUPFAM" id="SSF49899">
    <property type="entry name" value="Concanavalin A-like lectins/glucanases"/>
    <property type="match status" value="1"/>
</dbReference>
<feature type="domain" description="LamG-like jellyroll fold" evidence="3">
    <location>
        <begin position="247"/>
        <end position="374"/>
    </location>
</feature>
<dbReference type="RefSeq" id="WP_157799327.1">
    <property type="nucleotide sequence ID" value="NZ_PGTX01000013.1"/>
</dbReference>
<reference evidence="4 5" key="1">
    <citation type="submission" date="2017-11" db="EMBL/GenBank/DDBJ databases">
        <title>Genomic Encyclopedia of Type Strains, Phase III (KMG-III): the genomes of soil and plant-associated and newly described type strains.</title>
        <authorList>
            <person name="Whitman W."/>
        </authorList>
    </citation>
    <scope>NUCLEOTIDE SEQUENCE [LARGE SCALE GENOMIC DNA]</scope>
    <source>
        <strain evidence="4 5">UB-Domo-W1</strain>
    </source>
</reference>
<proteinExistence type="predicted"/>
<gene>
    <name evidence="4" type="ORF">B0G85_2063</name>
</gene>
<keyword evidence="4" id="KW-0430">Lectin</keyword>
<feature type="non-terminal residue" evidence="4">
    <location>
        <position position="609"/>
    </location>
</feature>
<evidence type="ECO:0000313" key="5">
    <source>
        <dbReference type="Proteomes" id="UP000229366"/>
    </source>
</evidence>
<keyword evidence="1" id="KW-0732">Signal</keyword>
<accession>A0A2M8VHA4</accession>
<comment type="caution">
    <text evidence="4">The sequence shown here is derived from an EMBL/GenBank/DDBJ whole genome shotgun (WGS) entry which is preliminary data.</text>
</comment>
<dbReference type="InterPro" id="IPR006558">
    <property type="entry name" value="LamG-like"/>
</dbReference>
<keyword evidence="2" id="KW-1015">Disulfide bond</keyword>
<keyword evidence="5" id="KW-1185">Reference proteome</keyword>
<dbReference type="Gene3D" id="2.60.120.200">
    <property type="match status" value="1"/>
</dbReference>
<dbReference type="GO" id="GO:0030246">
    <property type="term" value="F:carbohydrate binding"/>
    <property type="evidence" value="ECO:0007669"/>
    <property type="project" value="UniProtKB-KW"/>
</dbReference>
<dbReference type="OrthoDB" id="4981820at2"/>
<dbReference type="EMBL" id="PGTX01000013">
    <property type="protein sequence ID" value="PJI75992.1"/>
    <property type="molecule type" value="Genomic_DNA"/>
</dbReference>
<dbReference type="InterPro" id="IPR013320">
    <property type="entry name" value="ConA-like_dom_sf"/>
</dbReference>
<sequence>SGTLAITGTGITLNGDITTSGTQTYTGAVTLGNSLTTSSIGGASTGNSIAFSSTVNGAKVLIVNAGIGMVTFSSTVGAATALTSLDVTSSHATGISLNGSVTSSGTQIYRGIVDIGTDLSILSSNADITFQSDINLGSSLIINGGTGNIYLSGNVTGGTGTTLSQSAYQASIISSAPLLYLPLTEAINSSTASNLGTLGGTATYTIQSVSGGPGRATGMYDGLTALYVPGSSYITYPNNASMSPGSGAFSVVAWVKNNSGGSGIVWNKENQYELAIQNNRIEWAISNVSPGWTWIPASSYTPSTTAWTQIVFTSTGSSVNVYANGVAIQSNYSVSGAIVSDVYGFMVGQRGNLNQSFNGAIANVAYYNSALSAATVLSQYQAGSTGAGSVINLSITGGVINTSGATITTSGSQTYTGAVNLAANATFTTTNSNVVFASSLNSAATTTKNLTVSAGTGNITFTGAVGGSQGLGNISLTSTGNTTFNNSVAATSLIQNAITGTTAINGGSINTAGGAQTYNNNVTLGADTALTATTATFNGTVAGAYSLAITGNAVFGNATSDTVTLTGSSKNLSISGTAAINTNAITTTGTQLYSGAVTLGAATTLSASG</sequence>
<dbReference type="Proteomes" id="UP000229366">
    <property type="component" value="Unassembled WGS sequence"/>
</dbReference>
<dbReference type="AlphaFoldDB" id="A0A2M8VHA4"/>
<dbReference type="SMART" id="SM00560">
    <property type="entry name" value="LamGL"/>
    <property type="match status" value="1"/>
</dbReference>
<feature type="non-terminal residue" evidence="4">
    <location>
        <position position="1"/>
    </location>
</feature>
<evidence type="ECO:0000313" key="4">
    <source>
        <dbReference type="EMBL" id="PJI75992.1"/>
    </source>
</evidence>
<protein>
    <submittedName>
        <fullName evidence="4">Concanavalin A-like lectin/glucanase superfamily protein</fullName>
    </submittedName>
</protein>
<name>A0A2M8VHA4_9BURK</name>
<dbReference type="Pfam" id="PF13385">
    <property type="entry name" value="Laminin_G_3"/>
    <property type="match status" value="1"/>
</dbReference>
<evidence type="ECO:0000256" key="1">
    <source>
        <dbReference type="ARBA" id="ARBA00022729"/>
    </source>
</evidence>